<evidence type="ECO:0000256" key="1">
    <source>
        <dbReference type="SAM" id="MobiDB-lite"/>
    </source>
</evidence>
<organism evidence="2 3">
    <name type="scientific">Phialocephala subalpina</name>
    <dbReference type="NCBI Taxonomy" id="576137"/>
    <lineage>
        <taxon>Eukaryota</taxon>
        <taxon>Fungi</taxon>
        <taxon>Dikarya</taxon>
        <taxon>Ascomycota</taxon>
        <taxon>Pezizomycotina</taxon>
        <taxon>Leotiomycetes</taxon>
        <taxon>Helotiales</taxon>
        <taxon>Mollisiaceae</taxon>
        <taxon>Phialocephala</taxon>
        <taxon>Phialocephala fortinii species complex</taxon>
    </lineage>
</organism>
<keyword evidence="3" id="KW-1185">Reference proteome</keyword>
<evidence type="ECO:0000313" key="3">
    <source>
        <dbReference type="Proteomes" id="UP000184330"/>
    </source>
</evidence>
<dbReference type="AlphaFoldDB" id="A0A1L7X2X1"/>
<dbReference type="Proteomes" id="UP000184330">
    <property type="component" value="Unassembled WGS sequence"/>
</dbReference>
<accession>A0A1L7X2X1</accession>
<dbReference type="STRING" id="576137.A0A1L7X2X1"/>
<reference evidence="2 3" key="1">
    <citation type="submission" date="2016-03" db="EMBL/GenBank/DDBJ databases">
        <authorList>
            <person name="Ploux O."/>
        </authorList>
    </citation>
    <scope>NUCLEOTIDE SEQUENCE [LARGE SCALE GENOMIC DNA]</scope>
    <source>
        <strain evidence="2 3">UAMH 11012</strain>
    </source>
</reference>
<dbReference type="OrthoDB" id="5226580at2759"/>
<feature type="compositionally biased region" description="Polar residues" evidence="1">
    <location>
        <begin position="10"/>
        <end position="23"/>
    </location>
</feature>
<proteinExistence type="predicted"/>
<sequence>MVLPVPAASARQNMGRQTSSSLGTPAPYGQARTNCAQSNSKCIIRLAGGCERRRRLKKECRLGEKVRRRSLPKPAASKITPLEEKLDGLVSLIKDGAQANTPIHS</sequence>
<feature type="region of interest" description="Disordered" evidence="1">
    <location>
        <begin position="1"/>
        <end position="33"/>
    </location>
</feature>
<evidence type="ECO:0000313" key="2">
    <source>
        <dbReference type="EMBL" id="CZR59361.1"/>
    </source>
</evidence>
<protein>
    <submittedName>
        <fullName evidence="2">Uncharacterized protein</fullName>
    </submittedName>
</protein>
<name>A0A1L7X2X1_9HELO</name>
<dbReference type="EMBL" id="FJOG01000013">
    <property type="protein sequence ID" value="CZR59361.1"/>
    <property type="molecule type" value="Genomic_DNA"/>
</dbReference>
<gene>
    <name evidence="2" type="ORF">PAC_09253</name>
</gene>